<keyword evidence="13" id="KW-0472">Membrane</keyword>
<dbReference type="Gene3D" id="3.30.70.2190">
    <property type="match status" value="1"/>
</dbReference>
<dbReference type="EnsemblMetazoa" id="GBRI040680-RA">
    <property type="protein sequence ID" value="GBRI040680-PA"/>
    <property type="gene ID" value="GBRI040680"/>
</dbReference>
<dbReference type="FunFam" id="3.30.465.10:FF:000001">
    <property type="entry name" value="D-2-hydroxyglutarate dehydrogenase, mitochondrial"/>
    <property type="match status" value="1"/>
</dbReference>
<evidence type="ECO:0000256" key="4">
    <source>
        <dbReference type="ARBA" id="ARBA00011738"/>
    </source>
</evidence>
<dbReference type="FunFam" id="3.30.70.2190:FF:000001">
    <property type="entry name" value="D-2-hydroxyglutarate dehydrogenase mitochondrial"/>
    <property type="match status" value="1"/>
</dbReference>
<dbReference type="VEuPathDB" id="VectorBase:GBRI040680"/>
<name>A0A1A9X1G3_9MUSC</name>
<keyword evidence="5" id="KW-0285">Flavoprotein</keyword>
<evidence type="ECO:0000259" key="14">
    <source>
        <dbReference type="PROSITE" id="PS51387"/>
    </source>
</evidence>
<dbReference type="FunFam" id="1.10.45.10:FF:000001">
    <property type="entry name" value="D-lactate dehydrogenase mitochondrial"/>
    <property type="match status" value="1"/>
</dbReference>
<sequence>MKIFRENAFKIRFKKNSSYYSFSSLRGLIKLSKFNKVIKKIYKIVASFIRRNYYYYYQYIYQLITLVVCSRIMRFQSLLKFSNGVRNQCRMYMSSGLPEFTQKHYNVKRGNYAMLEDKDVNFFNSLMGGQYVLQDDGSDDLLRYNVDFLRGVRGDSKLVLRPGTTQEISEILKYCNKRHLAICPQGGNTGLVGGAVPVCDEIILSLARLNKVLNIDEITGIASCEAGCILENLDAKAREKNLIVPIDLGAKSSCHIGGNLSTNAGGLRVLRYGNLHGSVLGVEVVLANGAILDLMSNFKKDNTGYHLKHLFIGSEGTLGIVTKLAILCQPVSSSVHVAFVGLNSFNSVLKTFANAKRYLSEILSACELIDARALDASVSNYNLKSPIEQYPFHMLIETSGSNGEHDSEKLNIFLQHCMDNGDVLNGTVTNEVGKIQQIWKLRELIPTALIKDGFCFKYDISLPLRSFYDIVPVLEKHVGSMAKRVCGYGHLGDSNLHLNVSCDKYSRELYERIEPFIYEFTAKLKGSISAEHGIGFTKKNYLKYSKSPEAIAMMREVKKLLDPSGILNPYKVLD</sequence>
<dbReference type="InterPro" id="IPR051264">
    <property type="entry name" value="FAD-oxidored/transferase_4"/>
</dbReference>
<keyword evidence="16" id="KW-1185">Reference proteome</keyword>
<keyword evidence="6" id="KW-0274">FAD</keyword>
<evidence type="ECO:0000256" key="10">
    <source>
        <dbReference type="ARBA" id="ARBA00039639"/>
    </source>
</evidence>
<dbReference type="InterPro" id="IPR016166">
    <property type="entry name" value="FAD-bd_PCMH"/>
</dbReference>
<proteinExistence type="inferred from homology"/>
<dbReference type="GO" id="GO:0005739">
    <property type="term" value="C:mitochondrion"/>
    <property type="evidence" value="ECO:0007669"/>
    <property type="project" value="TreeGrafter"/>
</dbReference>
<dbReference type="Proteomes" id="UP000091820">
    <property type="component" value="Unassembled WGS sequence"/>
</dbReference>
<dbReference type="FunFam" id="3.30.70.2740:FF:000002">
    <property type="entry name" value="D-2-hydroxyglutarate dehydrogenase mitochondrial"/>
    <property type="match status" value="1"/>
</dbReference>
<dbReference type="Pfam" id="PF02913">
    <property type="entry name" value="FAD-oxidase_C"/>
    <property type="match status" value="1"/>
</dbReference>
<evidence type="ECO:0000256" key="11">
    <source>
        <dbReference type="ARBA" id="ARBA00045410"/>
    </source>
</evidence>
<dbReference type="EC" id="1.1.99.39" evidence="9"/>
<evidence type="ECO:0000256" key="8">
    <source>
        <dbReference type="ARBA" id="ARBA00023140"/>
    </source>
</evidence>
<dbReference type="FunFam" id="3.30.43.10:FF:000011">
    <property type="entry name" value="D-lactate dehydrogenase (Cytochrome)"/>
    <property type="match status" value="1"/>
</dbReference>
<dbReference type="InterPro" id="IPR016167">
    <property type="entry name" value="FAD-bd_PCMH_sub1"/>
</dbReference>
<evidence type="ECO:0000256" key="2">
    <source>
        <dbReference type="ARBA" id="ARBA00004275"/>
    </source>
</evidence>
<dbReference type="SUPFAM" id="SSF56176">
    <property type="entry name" value="FAD-binding/transporter-associated domain-like"/>
    <property type="match status" value="1"/>
</dbReference>
<dbReference type="GO" id="GO:0051990">
    <property type="term" value="F:(R)-2-hydroxyglutarate dehydrogenase activity"/>
    <property type="evidence" value="ECO:0007669"/>
    <property type="project" value="UniProtKB-EC"/>
</dbReference>
<dbReference type="Pfam" id="PF01565">
    <property type="entry name" value="FAD_binding_4"/>
    <property type="match status" value="1"/>
</dbReference>
<evidence type="ECO:0000256" key="5">
    <source>
        <dbReference type="ARBA" id="ARBA00022630"/>
    </source>
</evidence>
<reference evidence="15" key="2">
    <citation type="submission" date="2020-05" db="UniProtKB">
        <authorList>
            <consortium name="EnsemblMetazoa"/>
        </authorList>
    </citation>
    <scope>IDENTIFICATION</scope>
    <source>
        <strain evidence="15">IAEA</strain>
    </source>
</reference>
<dbReference type="InterPro" id="IPR006094">
    <property type="entry name" value="Oxid_FAD_bind_N"/>
</dbReference>
<evidence type="ECO:0000256" key="1">
    <source>
        <dbReference type="ARBA" id="ARBA00001974"/>
    </source>
</evidence>
<comment type="subunit">
    <text evidence="4">Homodimer.</text>
</comment>
<evidence type="ECO:0000256" key="12">
    <source>
        <dbReference type="ARBA" id="ARBA00049267"/>
    </source>
</evidence>
<evidence type="ECO:0000313" key="15">
    <source>
        <dbReference type="EnsemblMetazoa" id="GBRI040680-PA"/>
    </source>
</evidence>
<dbReference type="PANTHER" id="PTHR43716:SF1">
    <property type="entry name" value="D-2-HYDROXYGLUTARATE DEHYDROGENASE, MITOCHONDRIAL"/>
    <property type="match status" value="1"/>
</dbReference>
<dbReference type="GO" id="GO:0071949">
    <property type="term" value="F:FAD binding"/>
    <property type="evidence" value="ECO:0007669"/>
    <property type="project" value="InterPro"/>
</dbReference>
<keyword evidence="13" id="KW-1133">Transmembrane helix</keyword>
<dbReference type="InterPro" id="IPR016169">
    <property type="entry name" value="FAD-bd_PCMH_sub2"/>
</dbReference>
<dbReference type="Gene3D" id="3.30.465.10">
    <property type="match status" value="1"/>
</dbReference>
<dbReference type="Gene3D" id="1.10.45.10">
    <property type="entry name" value="Vanillyl-alcohol Oxidase, Chain A, domain 4"/>
    <property type="match status" value="1"/>
</dbReference>
<comment type="similarity">
    <text evidence="3">Belongs to the FAD-binding oxidoreductase/transferase type 4 family.</text>
</comment>
<organism evidence="15 16">
    <name type="scientific">Glossina brevipalpis</name>
    <dbReference type="NCBI Taxonomy" id="37001"/>
    <lineage>
        <taxon>Eukaryota</taxon>
        <taxon>Metazoa</taxon>
        <taxon>Ecdysozoa</taxon>
        <taxon>Arthropoda</taxon>
        <taxon>Hexapoda</taxon>
        <taxon>Insecta</taxon>
        <taxon>Pterygota</taxon>
        <taxon>Neoptera</taxon>
        <taxon>Endopterygota</taxon>
        <taxon>Diptera</taxon>
        <taxon>Brachycera</taxon>
        <taxon>Muscomorpha</taxon>
        <taxon>Hippoboscoidea</taxon>
        <taxon>Glossinidae</taxon>
        <taxon>Glossina</taxon>
    </lineage>
</organism>
<comment type="subcellular location">
    <subcellularLocation>
        <location evidence="2">Peroxisome</location>
    </subcellularLocation>
</comment>
<reference evidence="16" key="1">
    <citation type="submission" date="2014-03" db="EMBL/GenBank/DDBJ databases">
        <authorList>
            <person name="Aksoy S."/>
            <person name="Warren W."/>
            <person name="Wilson R.K."/>
        </authorList>
    </citation>
    <scope>NUCLEOTIDE SEQUENCE [LARGE SCALE GENOMIC DNA]</scope>
    <source>
        <strain evidence="16">IAEA</strain>
    </source>
</reference>
<dbReference type="PANTHER" id="PTHR43716">
    <property type="entry name" value="D-2-HYDROXYGLUTARATE DEHYDROGENASE, MITOCHONDRIAL"/>
    <property type="match status" value="1"/>
</dbReference>
<dbReference type="STRING" id="37001.A0A1A9X1G3"/>
<evidence type="ECO:0000256" key="13">
    <source>
        <dbReference type="SAM" id="Phobius"/>
    </source>
</evidence>
<comment type="catalytic activity">
    <reaction evidence="12">
        <text>(R)-malate + A = oxaloacetate + AH2</text>
        <dbReference type="Rhea" id="RHEA:67460"/>
        <dbReference type="ChEBI" id="CHEBI:13193"/>
        <dbReference type="ChEBI" id="CHEBI:15588"/>
        <dbReference type="ChEBI" id="CHEBI:16452"/>
        <dbReference type="ChEBI" id="CHEBI:17499"/>
    </reaction>
    <physiologicalReaction direction="left-to-right" evidence="12">
        <dbReference type="Rhea" id="RHEA:67461"/>
    </physiologicalReaction>
</comment>
<dbReference type="PROSITE" id="PS51387">
    <property type="entry name" value="FAD_PCMH"/>
    <property type="match status" value="1"/>
</dbReference>
<protein>
    <recommendedName>
        <fullName evidence="10">D-2-hydroxyglutarate dehydrogenase, mitochondrial</fullName>
        <ecNumber evidence="9">1.1.99.39</ecNumber>
    </recommendedName>
</protein>
<comment type="function">
    <text evidence="11">Catalyzes the oxidation of D-2-hydroxyglutarate (D-2-HG) to alpha-ketoglutarate. Also catalyzes the oxidation of other D-2-hydroxyacids, such as D-malate (D-MAL) and D-lactate (D-LAC). Exhibits high activities towards D-2-HG and D-MAL but a very weak activity towards D-LAC.</text>
</comment>
<dbReference type="Gene3D" id="3.30.70.2740">
    <property type="match status" value="1"/>
</dbReference>
<dbReference type="AlphaFoldDB" id="A0A1A9X1G3"/>
<evidence type="ECO:0000256" key="6">
    <source>
        <dbReference type="ARBA" id="ARBA00022827"/>
    </source>
</evidence>
<feature type="domain" description="FAD-binding PCMH-type" evidence="14">
    <location>
        <begin position="152"/>
        <end position="331"/>
    </location>
</feature>
<comment type="cofactor">
    <cofactor evidence="1">
        <name>FAD</name>
        <dbReference type="ChEBI" id="CHEBI:57692"/>
    </cofactor>
</comment>
<evidence type="ECO:0000313" key="16">
    <source>
        <dbReference type="Proteomes" id="UP000091820"/>
    </source>
</evidence>
<dbReference type="InterPro" id="IPR016164">
    <property type="entry name" value="FAD-linked_Oxase-like_C"/>
</dbReference>
<dbReference type="GO" id="GO:0005777">
    <property type="term" value="C:peroxisome"/>
    <property type="evidence" value="ECO:0007669"/>
    <property type="project" value="UniProtKB-SubCell"/>
</dbReference>
<accession>A0A1A9X1G3</accession>
<feature type="transmembrane region" description="Helical" evidence="13">
    <location>
        <begin position="53"/>
        <end position="73"/>
    </location>
</feature>
<dbReference type="Gene3D" id="3.30.43.10">
    <property type="entry name" value="Uridine Diphospho-n-acetylenolpyruvylglucosamine Reductase, domain 2"/>
    <property type="match status" value="1"/>
</dbReference>
<keyword evidence="13" id="KW-0812">Transmembrane</keyword>
<keyword evidence="8" id="KW-0576">Peroxisome</keyword>
<dbReference type="SUPFAM" id="SSF55103">
    <property type="entry name" value="FAD-linked oxidases, C-terminal domain"/>
    <property type="match status" value="1"/>
</dbReference>
<dbReference type="InterPro" id="IPR016171">
    <property type="entry name" value="Vanillyl_alc_oxidase_C-sub2"/>
</dbReference>
<evidence type="ECO:0000256" key="9">
    <source>
        <dbReference type="ARBA" id="ARBA00039003"/>
    </source>
</evidence>
<dbReference type="InterPro" id="IPR036318">
    <property type="entry name" value="FAD-bd_PCMH-like_sf"/>
</dbReference>
<keyword evidence="7" id="KW-0560">Oxidoreductase</keyword>
<dbReference type="InterPro" id="IPR004113">
    <property type="entry name" value="FAD-bd_oxidored_4_C"/>
</dbReference>
<evidence type="ECO:0000256" key="3">
    <source>
        <dbReference type="ARBA" id="ARBA00008000"/>
    </source>
</evidence>
<evidence type="ECO:0000256" key="7">
    <source>
        <dbReference type="ARBA" id="ARBA00023002"/>
    </source>
</evidence>